<feature type="non-terminal residue" evidence="1">
    <location>
        <position position="84"/>
    </location>
</feature>
<feature type="non-terminal residue" evidence="1">
    <location>
        <position position="1"/>
    </location>
</feature>
<organism evidence="1 2">
    <name type="scientific">Streptomyces sviceus (strain ATCC 29083 / DSM 924 / JCM 4929 / NBRC 13980 / NCIMB 11184 / NRRL 5439 / UC 5370)</name>
    <dbReference type="NCBI Taxonomy" id="463191"/>
    <lineage>
        <taxon>Bacteria</taxon>
        <taxon>Bacillati</taxon>
        <taxon>Actinomycetota</taxon>
        <taxon>Actinomycetes</taxon>
        <taxon>Kitasatosporales</taxon>
        <taxon>Streptomycetaceae</taxon>
        <taxon>Streptomyces</taxon>
    </lineage>
</organism>
<gene>
    <name evidence="1" type="ORF">SSEG_11332</name>
</gene>
<dbReference type="Proteomes" id="UP000002785">
    <property type="component" value="Chromosome"/>
</dbReference>
<dbReference type="HOGENOM" id="CLU_2533068_0_0_11"/>
<accession>D6XBC0</accession>
<protein>
    <submittedName>
        <fullName evidence="1">AraC-family transcriptional regulator</fullName>
    </submittedName>
</protein>
<dbReference type="AlphaFoldDB" id="D6XBC0"/>
<evidence type="ECO:0000313" key="2">
    <source>
        <dbReference type="Proteomes" id="UP000002785"/>
    </source>
</evidence>
<dbReference type="EMBL" id="CM000951">
    <property type="protein sequence ID" value="EFH29069.1"/>
    <property type="molecule type" value="Genomic_DNA"/>
</dbReference>
<evidence type="ECO:0000313" key="1">
    <source>
        <dbReference type="EMBL" id="EFH29069.1"/>
    </source>
</evidence>
<reference evidence="1" key="1">
    <citation type="submission" date="2009-10" db="EMBL/GenBank/DDBJ databases">
        <title>The genome sequence of Streptomyces sviceus strain ATCC 29083.</title>
        <authorList>
            <consortium name="The Broad Institute Genome Sequencing Platform"/>
            <consortium name="Broad Institute Microbial Sequencing Center"/>
            <person name="Fischbach M."/>
            <person name="Godfrey P."/>
            <person name="Ward D."/>
            <person name="Young S."/>
            <person name="Zeng Q."/>
            <person name="Koehrsen M."/>
            <person name="Alvarado L."/>
            <person name="Berlin A.M."/>
            <person name="Bochicchio J."/>
            <person name="Borenstein D."/>
            <person name="Chapman S.B."/>
            <person name="Chen Z."/>
            <person name="Engels R."/>
            <person name="Freedman E."/>
            <person name="Gellesch M."/>
            <person name="Goldberg J."/>
            <person name="Griggs A."/>
            <person name="Gujja S."/>
            <person name="Heilman E.R."/>
            <person name="Heiman D.I."/>
            <person name="Hepburn T.A."/>
            <person name="Howarth C."/>
            <person name="Jen D."/>
            <person name="Larson L."/>
            <person name="Lewis B."/>
            <person name="Mehta T."/>
            <person name="Park D."/>
            <person name="Pearson M."/>
            <person name="Richards J."/>
            <person name="Roberts A."/>
            <person name="Saif S."/>
            <person name="Shea T.D."/>
            <person name="Shenoy N."/>
            <person name="Sisk P."/>
            <person name="Stolte C."/>
            <person name="Sykes S.N."/>
            <person name="Thomson T."/>
            <person name="Walk T."/>
            <person name="White J."/>
            <person name="Yandava C."/>
            <person name="Straight P."/>
            <person name="Clardy J."/>
            <person name="Hung D."/>
            <person name="Kolter R."/>
            <person name="Mekalanos J."/>
            <person name="Walker S."/>
            <person name="Walsh C.T."/>
            <person name="Wieland-Brown L.C."/>
            <person name="Haas B."/>
            <person name="Nusbaum C."/>
            <person name="Birren B."/>
        </authorList>
    </citation>
    <scope>NUCLEOTIDE SEQUENCE [LARGE SCALE GENOMIC DNA]</scope>
    <source>
        <strain evidence="1">ATCC 29083</strain>
    </source>
</reference>
<sequence length="84" mass="9082">CIPWRSWFSTTWCRSTWRRPCRCSTGRGCPTAAPPTGSGCAPSRRRSARTAVFTLRVEHGLEALTEADTIVVPGRSPVAGPPSP</sequence>
<keyword evidence="2" id="KW-1185">Reference proteome</keyword>
<proteinExistence type="predicted"/>
<name>D6XBC0_STRX2</name>